<evidence type="ECO:0000313" key="1">
    <source>
        <dbReference type="EMBL" id="WWC41430.1"/>
    </source>
</evidence>
<keyword evidence="2" id="KW-1185">Reference proteome</keyword>
<gene>
    <name evidence="1" type="primary">csx20</name>
    <name evidence="1" type="ORF">CVIC9261_06900</name>
</gene>
<sequence>MARLFLLISHTLSPEQINDARISLGVSKIIKFDKELMAKWMNIPPKISDLSEYLAEFREALLSCKAGDFILIQGEFGATYHMVNYAKSIGLKPIYATTAKDSKELIQDGMTKKISIFKHIRFREY</sequence>
<dbReference type="InterPro" id="IPR049811">
    <property type="entry name" value="MJ1673-like_dom"/>
</dbReference>
<accession>A0ABZ2E6T6</accession>
<reference evidence="1 2" key="1">
    <citation type="journal article" date="2017" name="Genome Biol. Evol.">
        <title>Comparative Genomic Analysis Identifies a Campylobacter Clade Deficient in Selenium Metabolism.</title>
        <authorList>
            <person name="Miller W.G."/>
            <person name="Yee E."/>
            <person name="Lopes B.S."/>
            <person name="Chapman M.H."/>
            <person name="Huynh S."/>
            <person name="Bono J.L."/>
            <person name="Parker C.T."/>
            <person name="Strachan N.J.C."/>
            <person name="Forbes K.J."/>
        </authorList>
    </citation>
    <scope>NUCLEOTIDE SEQUENCE [LARGE SCALE GENOMIC DNA]</scope>
    <source>
        <strain evidence="1 2">RM9261</strain>
    </source>
</reference>
<evidence type="ECO:0000313" key="2">
    <source>
        <dbReference type="Proteomes" id="UP001318120"/>
    </source>
</evidence>
<name>A0ABZ2E6T6_9BACT</name>
<dbReference type="RefSeq" id="WP_086256590.1">
    <property type="nucleotide sequence ID" value="NZ_CP018793.1"/>
</dbReference>
<dbReference type="EMBL" id="CP144916">
    <property type="protein sequence ID" value="WWC41430.1"/>
    <property type="molecule type" value="Genomic_DNA"/>
</dbReference>
<dbReference type="GeneID" id="93113823"/>
<proteinExistence type="predicted"/>
<dbReference type="Proteomes" id="UP001318120">
    <property type="component" value="Chromosome"/>
</dbReference>
<organism evidence="1 2">
    <name type="scientific">Campylobacter vicugnae</name>
    <dbReference type="NCBI Taxonomy" id="1660076"/>
    <lineage>
        <taxon>Bacteria</taxon>
        <taxon>Pseudomonadati</taxon>
        <taxon>Campylobacterota</taxon>
        <taxon>Epsilonproteobacteria</taxon>
        <taxon>Campylobacterales</taxon>
        <taxon>Campylobacteraceae</taxon>
        <taxon>Campylobacter</taxon>
    </lineage>
</organism>
<dbReference type="NCBIfam" id="NF040559">
    <property type="entry name" value="CAS_Csx20"/>
    <property type="match status" value="1"/>
</dbReference>
<protein>
    <submittedName>
        <fullName evidence="1">CRISPR-associated protein Csx20</fullName>
    </submittedName>
</protein>